<protein>
    <recommendedName>
        <fullName evidence="5">Thioredoxin domain-containing protein</fullName>
    </recommendedName>
</protein>
<name>A0A151ZFQ9_TIELA</name>
<evidence type="ECO:0000256" key="1">
    <source>
        <dbReference type="SAM" id="MobiDB-lite"/>
    </source>
</evidence>
<dbReference type="InterPro" id="IPR036249">
    <property type="entry name" value="Thioredoxin-like_sf"/>
</dbReference>
<accession>A0A151ZFQ9</accession>
<dbReference type="EMBL" id="LODT01000028">
    <property type="protein sequence ID" value="KYQ92812.1"/>
    <property type="molecule type" value="Genomic_DNA"/>
</dbReference>
<dbReference type="InParanoid" id="A0A151ZFQ9"/>
<feature type="transmembrane region" description="Helical" evidence="2">
    <location>
        <begin position="29"/>
        <end position="47"/>
    </location>
</feature>
<keyword evidence="2" id="KW-1133">Transmembrane helix</keyword>
<proteinExistence type="predicted"/>
<evidence type="ECO:0000256" key="2">
    <source>
        <dbReference type="SAM" id="Phobius"/>
    </source>
</evidence>
<sequence length="303" mass="35216">MINENKIDRDKDLTKPVIVKKKRGVTTTVIHYTALILLLFLLLTYNIKDVDAQQSDISVNNIPEQQTNENDNQYYEAQSTKLVQDLIANISTSPKSDATLKKLAKSHPIYTILPNYYQIHPNIVEYLDSKFKHLYFVYVLYHPDCAWSQHLLPILLDVSKQYPNITFFQIPSLKLKLRKQIYAKTTPSLAFSASNFVHKYTGPKNFDEISKWIQEKTTHNYTTTTSSEEIDSNNNNNNNNSSTNVNNENSNLENTTLSQQHQDYKYTSEKSYLLLFSCCYVIFLIGLAIYRLFIQSIRRMKQD</sequence>
<dbReference type="AlphaFoldDB" id="A0A151ZFQ9"/>
<evidence type="ECO:0000313" key="4">
    <source>
        <dbReference type="Proteomes" id="UP000076078"/>
    </source>
</evidence>
<keyword evidence="2" id="KW-0812">Transmembrane</keyword>
<evidence type="ECO:0008006" key="5">
    <source>
        <dbReference type="Google" id="ProtNLM"/>
    </source>
</evidence>
<gene>
    <name evidence="3" type="ORF">DLAC_05396</name>
</gene>
<feature type="region of interest" description="Disordered" evidence="1">
    <location>
        <begin position="223"/>
        <end position="251"/>
    </location>
</feature>
<evidence type="ECO:0000313" key="3">
    <source>
        <dbReference type="EMBL" id="KYQ92812.1"/>
    </source>
</evidence>
<comment type="caution">
    <text evidence="3">The sequence shown here is derived from an EMBL/GenBank/DDBJ whole genome shotgun (WGS) entry which is preliminary data.</text>
</comment>
<dbReference type="Proteomes" id="UP000076078">
    <property type="component" value="Unassembled WGS sequence"/>
</dbReference>
<dbReference type="SUPFAM" id="SSF52833">
    <property type="entry name" value="Thioredoxin-like"/>
    <property type="match status" value="1"/>
</dbReference>
<feature type="transmembrane region" description="Helical" evidence="2">
    <location>
        <begin position="272"/>
        <end position="293"/>
    </location>
</feature>
<organism evidence="3 4">
    <name type="scientific">Tieghemostelium lacteum</name>
    <name type="common">Slime mold</name>
    <name type="synonym">Dictyostelium lacteum</name>
    <dbReference type="NCBI Taxonomy" id="361077"/>
    <lineage>
        <taxon>Eukaryota</taxon>
        <taxon>Amoebozoa</taxon>
        <taxon>Evosea</taxon>
        <taxon>Eumycetozoa</taxon>
        <taxon>Dictyostelia</taxon>
        <taxon>Dictyosteliales</taxon>
        <taxon>Raperosteliaceae</taxon>
        <taxon>Tieghemostelium</taxon>
    </lineage>
</organism>
<keyword evidence="4" id="KW-1185">Reference proteome</keyword>
<dbReference type="Gene3D" id="3.40.30.10">
    <property type="entry name" value="Glutaredoxin"/>
    <property type="match status" value="1"/>
</dbReference>
<keyword evidence="2" id="KW-0472">Membrane</keyword>
<reference evidence="3 4" key="1">
    <citation type="submission" date="2015-12" db="EMBL/GenBank/DDBJ databases">
        <title>Dictyostelia acquired genes for synthesis and detection of signals that induce cell-type specialization by lateral gene transfer from prokaryotes.</title>
        <authorList>
            <person name="Gloeckner G."/>
            <person name="Schaap P."/>
        </authorList>
    </citation>
    <scope>NUCLEOTIDE SEQUENCE [LARGE SCALE GENOMIC DNA]</scope>
    <source>
        <strain evidence="3 4">TK</strain>
    </source>
</reference>